<dbReference type="InterPro" id="IPR029442">
    <property type="entry name" value="GyrI-like"/>
</dbReference>
<dbReference type="Gene3D" id="1.10.10.60">
    <property type="entry name" value="Homeodomain-like"/>
    <property type="match status" value="2"/>
</dbReference>
<evidence type="ECO:0000259" key="4">
    <source>
        <dbReference type="PROSITE" id="PS01124"/>
    </source>
</evidence>
<dbReference type="SMART" id="SM00342">
    <property type="entry name" value="HTH_ARAC"/>
    <property type="match status" value="1"/>
</dbReference>
<evidence type="ECO:0000256" key="3">
    <source>
        <dbReference type="ARBA" id="ARBA00023163"/>
    </source>
</evidence>
<feature type="domain" description="HTH araC/xylS-type" evidence="4">
    <location>
        <begin position="6"/>
        <end position="104"/>
    </location>
</feature>
<dbReference type="InterPro" id="IPR011256">
    <property type="entry name" value="Reg_factor_effector_dom_sf"/>
</dbReference>
<dbReference type="PROSITE" id="PS01124">
    <property type="entry name" value="HTH_ARAC_FAMILY_2"/>
    <property type="match status" value="1"/>
</dbReference>
<dbReference type="EMBL" id="FNCS01000003">
    <property type="protein sequence ID" value="SDG51285.1"/>
    <property type="molecule type" value="Genomic_DNA"/>
</dbReference>
<evidence type="ECO:0000313" key="5">
    <source>
        <dbReference type="EMBL" id="SDG51285.1"/>
    </source>
</evidence>
<keyword evidence="3" id="KW-0804">Transcription</keyword>
<dbReference type="SUPFAM" id="SSF46689">
    <property type="entry name" value="Homeodomain-like"/>
    <property type="match status" value="2"/>
</dbReference>
<accession>A0A1G7UUK1</accession>
<evidence type="ECO:0000313" key="6">
    <source>
        <dbReference type="Proteomes" id="UP000199495"/>
    </source>
</evidence>
<evidence type="ECO:0000256" key="2">
    <source>
        <dbReference type="ARBA" id="ARBA00023125"/>
    </source>
</evidence>
<dbReference type="PANTHER" id="PTHR47504:SF5">
    <property type="entry name" value="RIGHT ORIGIN-BINDING PROTEIN"/>
    <property type="match status" value="1"/>
</dbReference>
<dbReference type="Gene3D" id="3.20.80.10">
    <property type="entry name" value="Regulatory factor, effector binding domain"/>
    <property type="match status" value="1"/>
</dbReference>
<dbReference type="STRING" id="440168.SAMN04487974_103290"/>
<reference evidence="5 6" key="1">
    <citation type="submission" date="2016-10" db="EMBL/GenBank/DDBJ databases">
        <authorList>
            <person name="de Groot N.N."/>
        </authorList>
    </citation>
    <scope>NUCLEOTIDE SEQUENCE [LARGE SCALE GENOMIC DNA]</scope>
    <source>
        <strain evidence="5 6">CGMCC 1.10267</strain>
    </source>
</reference>
<dbReference type="GO" id="GO:0043565">
    <property type="term" value="F:sequence-specific DNA binding"/>
    <property type="evidence" value="ECO:0007669"/>
    <property type="project" value="InterPro"/>
</dbReference>
<sequence length="281" mass="31210">MARFVGKVLWYIEGNFRKGVELDDIAAACGVSRFHMCRGFAAATGLPVMEYLRGRRLTEAARELAAGAPRILDVALDAGYGSHEAFTRAFRERFGQTPDAVRDGCAVDPNRFVEPLRMDRVDETAVALDEPRRETGDAMTIIGLARRYGYRDVGGIPAQWTAFQAFEGTLGEDKGVWFGLCDAFDEAEGTFRYTCGVRAAAPHAVPPELEQIKVPAQTYLVFAHKSHISQLRHTMNEIWSRYLPSSPFEADGSAPMFELYDEKFDPHTGLGGIEIWIPIKA</sequence>
<dbReference type="PANTHER" id="PTHR47504">
    <property type="entry name" value="RIGHT ORIGIN-BINDING PROTEIN"/>
    <property type="match status" value="1"/>
</dbReference>
<dbReference type="AlphaFoldDB" id="A0A1G7UUK1"/>
<dbReference type="OrthoDB" id="9816011at2"/>
<dbReference type="Pfam" id="PF06445">
    <property type="entry name" value="GyrI-like"/>
    <property type="match status" value="1"/>
</dbReference>
<dbReference type="InterPro" id="IPR018062">
    <property type="entry name" value="HTH_AraC-typ_CS"/>
</dbReference>
<dbReference type="InterPro" id="IPR020449">
    <property type="entry name" value="Tscrpt_reg_AraC-type_HTH"/>
</dbReference>
<keyword evidence="2" id="KW-0238">DNA-binding</keyword>
<dbReference type="InterPro" id="IPR010499">
    <property type="entry name" value="AraC_E-bd"/>
</dbReference>
<dbReference type="PRINTS" id="PR00032">
    <property type="entry name" value="HTHARAC"/>
</dbReference>
<name>A0A1G7UUK1_9HYPH</name>
<dbReference type="Proteomes" id="UP000199495">
    <property type="component" value="Unassembled WGS sequence"/>
</dbReference>
<proteinExistence type="predicted"/>
<dbReference type="RefSeq" id="WP_090594858.1">
    <property type="nucleotide sequence ID" value="NZ_FNCS01000003.1"/>
</dbReference>
<evidence type="ECO:0000256" key="1">
    <source>
        <dbReference type="ARBA" id="ARBA00023015"/>
    </source>
</evidence>
<keyword evidence="6" id="KW-1185">Reference proteome</keyword>
<dbReference type="InterPro" id="IPR018060">
    <property type="entry name" value="HTH_AraC"/>
</dbReference>
<dbReference type="InterPro" id="IPR050959">
    <property type="entry name" value="MarA-like"/>
</dbReference>
<dbReference type="InterPro" id="IPR009057">
    <property type="entry name" value="Homeodomain-like_sf"/>
</dbReference>
<keyword evidence="1" id="KW-0805">Transcription regulation</keyword>
<gene>
    <name evidence="5" type="ORF">SAMN04487974_103290</name>
</gene>
<dbReference type="SMART" id="SM00871">
    <property type="entry name" value="AraC_E_bind"/>
    <property type="match status" value="1"/>
</dbReference>
<dbReference type="PROSITE" id="PS00041">
    <property type="entry name" value="HTH_ARAC_FAMILY_1"/>
    <property type="match status" value="1"/>
</dbReference>
<dbReference type="GO" id="GO:0003700">
    <property type="term" value="F:DNA-binding transcription factor activity"/>
    <property type="evidence" value="ECO:0007669"/>
    <property type="project" value="InterPro"/>
</dbReference>
<dbReference type="Pfam" id="PF12833">
    <property type="entry name" value="HTH_18"/>
    <property type="match status" value="1"/>
</dbReference>
<organism evidence="5 6">
    <name type="scientific">Pelagibacterium luteolum</name>
    <dbReference type="NCBI Taxonomy" id="440168"/>
    <lineage>
        <taxon>Bacteria</taxon>
        <taxon>Pseudomonadati</taxon>
        <taxon>Pseudomonadota</taxon>
        <taxon>Alphaproteobacteria</taxon>
        <taxon>Hyphomicrobiales</taxon>
        <taxon>Devosiaceae</taxon>
        <taxon>Pelagibacterium</taxon>
    </lineage>
</organism>
<protein>
    <submittedName>
        <fullName evidence="5">AraC family transcriptional regulator</fullName>
    </submittedName>
</protein>
<dbReference type="SUPFAM" id="SSF55136">
    <property type="entry name" value="Probable bacterial effector-binding domain"/>
    <property type="match status" value="1"/>
</dbReference>